<proteinExistence type="predicted"/>
<dbReference type="Proteomes" id="UP000299102">
    <property type="component" value="Unassembled WGS sequence"/>
</dbReference>
<dbReference type="AlphaFoldDB" id="A0A4C1W996"/>
<feature type="region of interest" description="Disordered" evidence="1">
    <location>
        <begin position="167"/>
        <end position="186"/>
    </location>
</feature>
<gene>
    <name evidence="2" type="ORF">EVAR_30327_1</name>
</gene>
<reference evidence="2 3" key="1">
    <citation type="journal article" date="2019" name="Commun. Biol.">
        <title>The bagworm genome reveals a unique fibroin gene that provides high tensile strength.</title>
        <authorList>
            <person name="Kono N."/>
            <person name="Nakamura H."/>
            <person name="Ohtoshi R."/>
            <person name="Tomita M."/>
            <person name="Numata K."/>
            <person name="Arakawa K."/>
        </authorList>
    </citation>
    <scope>NUCLEOTIDE SEQUENCE [LARGE SCALE GENOMIC DNA]</scope>
</reference>
<organism evidence="2 3">
    <name type="scientific">Eumeta variegata</name>
    <name type="common">Bagworm moth</name>
    <name type="synonym">Eumeta japonica</name>
    <dbReference type="NCBI Taxonomy" id="151549"/>
    <lineage>
        <taxon>Eukaryota</taxon>
        <taxon>Metazoa</taxon>
        <taxon>Ecdysozoa</taxon>
        <taxon>Arthropoda</taxon>
        <taxon>Hexapoda</taxon>
        <taxon>Insecta</taxon>
        <taxon>Pterygota</taxon>
        <taxon>Neoptera</taxon>
        <taxon>Endopterygota</taxon>
        <taxon>Lepidoptera</taxon>
        <taxon>Glossata</taxon>
        <taxon>Ditrysia</taxon>
        <taxon>Tineoidea</taxon>
        <taxon>Psychidae</taxon>
        <taxon>Oiketicinae</taxon>
        <taxon>Eumeta</taxon>
    </lineage>
</organism>
<evidence type="ECO:0000313" key="2">
    <source>
        <dbReference type="EMBL" id="GBP47613.1"/>
    </source>
</evidence>
<sequence>MQEVRNYNWSGLMVNITPSHQAYRRLAKAFKTEGYVLSPALRKSDNTIAFDDREKAECLTDIIEQQCSDNPSHDLKHIACLKARDIHKVEEEVRHRVSLLPEDDLVGVTRRRHLQAGLAASDEDVKAVSYRHGSRKISGGFYSVRVGHGPCARAFGLPITGFYPPSPTQGKKYKKNRSSQSSSYSNSRCALETKYMDMLVTAAYTRPN</sequence>
<evidence type="ECO:0000256" key="1">
    <source>
        <dbReference type="SAM" id="MobiDB-lite"/>
    </source>
</evidence>
<dbReference type="EMBL" id="BGZK01000505">
    <property type="protein sequence ID" value="GBP47613.1"/>
    <property type="molecule type" value="Genomic_DNA"/>
</dbReference>
<comment type="caution">
    <text evidence="2">The sequence shown here is derived from an EMBL/GenBank/DDBJ whole genome shotgun (WGS) entry which is preliminary data.</text>
</comment>
<name>A0A4C1W996_EUMVA</name>
<keyword evidence="3" id="KW-1185">Reference proteome</keyword>
<accession>A0A4C1W996</accession>
<evidence type="ECO:0000313" key="3">
    <source>
        <dbReference type="Proteomes" id="UP000299102"/>
    </source>
</evidence>
<protein>
    <submittedName>
        <fullName evidence="2">Uncharacterized protein</fullName>
    </submittedName>
</protein>
<dbReference type="OrthoDB" id="410155at2759"/>